<accession>A0A240ECW3</accession>
<reference evidence="4" key="1">
    <citation type="submission" date="2016-09" db="EMBL/GenBank/DDBJ databases">
        <authorList>
            <person name="Varghese N."/>
            <person name="Submissions S."/>
        </authorList>
    </citation>
    <scope>NUCLEOTIDE SEQUENCE [LARGE SCALE GENOMIC DNA]</scope>
    <source>
        <strain evidence="4">ANC 4466</strain>
    </source>
</reference>
<dbReference type="InterPro" id="IPR014748">
    <property type="entry name" value="Enoyl-CoA_hydra_C"/>
</dbReference>
<evidence type="ECO:0000313" key="4">
    <source>
        <dbReference type="Proteomes" id="UP000219042"/>
    </source>
</evidence>
<proteinExistence type="inferred from homology"/>
<organism evidence="3 4">
    <name type="scientific">Acinetobacter puyangensis</name>
    <dbReference type="NCBI Taxonomy" id="1096779"/>
    <lineage>
        <taxon>Bacteria</taxon>
        <taxon>Pseudomonadati</taxon>
        <taxon>Pseudomonadota</taxon>
        <taxon>Gammaproteobacteria</taxon>
        <taxon>Moraxellales</taxon>
        <taxon>Moraxellaceae</taxon>
        <taxon>Acinetobacter</taxon>
    </lineage>
</organism>
<dbReference type="AlphaFoldDB" id="A0A240ECW3"/>
<dbReference type="PANTHER" id="PTHR11941:SF54">
    <property type="entry name" value="ENOYL-COA HYDRATASE, MITOCHONDRIAL"/>
    <property type="match status" value="1"/>
</dbReference>
<dbReference type="CDD" id="cd06558">
    <property type="entry name" value="crotonase-like"/>
    <property type="match status" value="1"/>
</dbReference>
<dbReference type="Proteomes" id="UP000219042">
    <property type="component" value="Unassembled WGS sequence"/>
</dbReference>
<evidence type="ECO:0000313" key="3">
    <source>
        <dbReference type="EMBL" id="SNX46396.1"/>
    </source>
</evidence>
<keyword evidence="2" id="KW-0456">Lyase</keyword>
<name>A0A240ECW3_9GAMM</name>
<dbReference type="Gene3D" id="3.90.226.10">
    <property type="entry name" value="2-enoyl-CoA Hydratase, Chain A, domain 1"/>
    <property type="match status" value="1"/>
</dbReference>
<dbReference type="GO" id="GO:0016829">
    <property type="term" value="F:lyase activity"/>
    <property type="evidence" value="ECO:0007669"/>
    <property type="project" value="UniProtKB-KW"/>
</dbReference>
<dbReference type="NCBIfam" id="NF005126">
    <property type="entry name" value="PRK06563.1"/>
    <property type="match status" value="1"/>
</dbReference>
<comment type="similarity">
    <text evidence="1">Belongs to the enoyl-CoA hydratase/isomerase family.</text>
</comment>
<dbReference type="EMBL" id="OANT01000011">
    <property type="protein sequence ID" value="SNX46396.1"/>
    <property type="molecule type" value="Genomic_DNA"/>
</dbReference>
<dbReference type="Pfam" id="PF00378">
    <property type="entry name" value="ECH_1"/>
    <property type="match status" value="1"/>
</dbReference>
<dbReference type="PANTHER" id="PTHR11941">
    <property type="entry name" value="ENOYL-COA HYDRATASE-RELATED"/>
    <property type="match status" value="1"/>
</dbReference>
<dbReference type="SUPFAM" id="SSF52096">
    <property type="entry name" value="ClpP/crotonase"/>
    <property type="match status" value="1"/>
</dbReference>
<keyword evidence="4" id="KW-1185">Reference proteome</keyword>
<dbReference type="InterPro" id="IPR001753">
    <property type="entry name" value="Enoyl-CoA_hydra/iso"/>
</dbReference>
<dbReference type="Gene3D" id="1.10.12.10">
    <property type="entry name" value="Lyase 2-enoyl-coa Hydratase, Chain A, domain 2"/>
    <property type="match status" value="1"/>
</dbReference>
<evidence type="ECO:0000256" key="2">
    <source>
        <dbReference type="ARBA" id="ARBA00023239"/>
    </source>
</evidence>
<dbReference type="GO" id="GO:0006635">
    <property type="term" value="P:fatty acid beta-oxidation"/>
    <property type="evidence" value="ECO:0007669"/>
    <property type="project" value="TreeGrafter"/>
</dbReference>
<dbReference type="InterPro" id="IPR029045">
    <property type="entry name" value="ClpP/crotonase-like_dom_sf"/>
</dbReference>
<evidence type="ECO:0000256" key="1">
    <source>
        <dbReference type="ARBA" id="ARBA00005254"/>
    </source>
</evidence>
<sequence>MNIQAKSDNKMDTQQGKVSTEQKQHIFLIGLDRVEKRNAFDSFMIEALAQALTDYENNPQLRCAVIFAHGEHFTAGLDLFQLQPFLQSGQSLFPQDKINPWGTSAKHRTKPVIVAVQGTCFTAGIELMLNADIAIAADNSHFAQMEVQRGILPFGGATARFVQAAGWSNAMRYILTGDSFDAQTALKMNLITEICPAEQLFARAIALAQSISHAAPLAVQASLAAAHEAFDLGVTQALARLPQHLEPLLKSQDAIEGVLAMQQKRKPQFKGQ</sequence>
<protein>
    <submittedName>
        <fullName evidence="3">Enoyl-CoA hydratase/carnithine racemase</fullName>
    </submittedName>
</protein>
<gene>
    <name evidence="3" type="ORF">SAMN05421731_11145</name>
</gene>